<feature type="signal peptide" evidence="2">
    <location>
        <begin position="1"/>
        <end position="36"/>
    </location>
</feature>
<feature type="chain" id="PRO_5030039102" evidence="2">
    <location>
        <begin position="37"/>
        <end position="184"/>
    </location>
</feature>
<evidence type="ECO:0000313" key="4">
    <source>
        <dbReference type="Proteomes" id="UP000214684"/>
    </source>
</evidence>
<proteinExistence type="predicted"/>
<keyword evidence="4" id="KW-1185">Reference proteome</keyword>
<dbReference type="EMBL" id="MUGS01000057">
    <property type="protein sequence ID" value="OXG00019.1"/>
    <property type="molecule type" value="Genomic_DNA"/>
</dbReference>
<organism evidence="3 4">
    <name type="scientific">Flavobacterium araucananum</name>
    <dbReference type="NCBI Taxonomy" id="946678"/>
    <lineage>
        <taxon>Bacteria</taxon>
        <taxon>Pseudomonadati</taxon>
        <taxon>Bacteroidota</taxon>
        <taxon>Flavobacteriia</taxon>
        <taxon>Flavobacteriales</taxon>
        <taxon>Flavobacteriaceae</taxon>
        <taxon>Flavobacterium</taxon>
    </lineage>
</organism>
<protein>
    <submittedName>
        <fullName evidence="3">Uncharacterized protein</fullName>
    </submittedName>
</protein>
<name>A0A227NQW8_9FLAO</name>
<dbReference type="AlphaFoldDB" id="A0A227NQW8"/>
<keyword evidence="1" id="KW-0812">Transmembrane</keyword>
<keyword evidence="1" id="KW-0472">Membrane</keyword>
<dbReference type="Proteomes" id="UP000214684">
    <property type="component" value="Unassembled WGS sequence"/>
</dbReference>
<reference evidence="3 4" key="1">
    <citation type="submission" date="2016-11" db="EMBL/GenBank/DDBJ databases">
        <title>Whole genomes of Flavobacteriaceae.</title>
        <authorList>
            <person name="Stine C."/>
            <person name="Li C."/>
            <person name="Tadesse D."/>
        </authorList>
    </citation>
    <scope>NUCLEOTIDE SEQUENCE [LARGE SCALE GENOMIC DNA]</scope>
    <source>
        <strain evidence="3 4">DSM 24704</strain>
    </source>
</reference>
<gene>
    <name evidence="3" type="ORF">B0A64_20890</name>
</gene>
<evidence type="ECO:0000313" key="3">
    <source>
        <dbReference type="EMBL" id="OXG00019.1"/>
    </source>
</evidence>
<comment type="caution">
    <text evidence="3">The sequence shown here is derived from an EMBL/GenBank/DDBJ whole genome shotgun (WGS) entry which is preliminary data.</text>
</comment>
<keyword evidence="1" id="KW-1133">Transmembrane helix</keyword>
<evidence type="ECO:0000256" key="2">
    <source>
        <dbReference type="SAM" id="SignalP"/>
    </source>
</evidence>
<sequence length="184" mass="20786">MCSTTNQQNPMKLFLKVLFCALCCLALCLALYGCKAKPNETNHTVETVLSQKKDSVKSIVVNGAINDTLKIQVPEIRTSKPECDSVTKAELQYLLSLLDSYKKSGDNESGIYYDKLKKQIIAWQKIAQTKNENTVTNTKTIYIKGDKLIKYVPVKYIPLWVKILAFIGGLAIVFLCWRIARIFI</sequence>
<keyword evidence="2" id="KW-0732">Signal</keyword>
<accession>A0A227NQW8</accession>
<feature type="transmembrane region" description="Helical" evidence="1">
    <location>
        <begin position="159"/>
        <end position="180"/>
    </location>
</feature>
<evidence type="ECO:0000256" key="1">
    <source>
        <dbReference type="SAM" id="Phobius"/>
    </source>
</evidence>